<reference evidence="1 2" key="1">
    <citation type="journal article" date="2021" name="Appl. Environ. Microbiol.">
        <title>Genetic linkage and physical mapping for an oyster mushroom Pleurotus cornucopiae and QTL analysis for the trait cap color.</title>
        <authorList>
            <person name="Zhang Y."/>
            <person name="Gao W."/>
            <person name="Sonnenberg A."/>
            <person name="Chen Q."/>
            <person name="Zhang J."/>
            <person name="Huang C."/>
        </authorList>
    </citation>
    <scope>NUCLEOTIDE SEQUENCE [LARGE SCALE GENOMIC DNA]</scope>
    <source>
        <strain evidence="1">CCMSSC00406</strain>
    </source>
</reference>
<dbReference type="Proteomes" id="UP000824881">
    <property type="component" value="Unassembled WGS sequence"/>
</dbReference>
<gene>
    <name evidence="1" type="ORF">CCMSSC00406_0005247</name>
</gene>
<name>A0ACB7II19_PLECO</name>
<proteinExistence type="predicted"/>
<organism evidence="1 2">
    <name type="scientific">Pleurotus cornucopiae</name>
    <name type="common">Cornucopia mushroom</name>
    <dbReference type="NCBI Taxonomy" id="5321"/>
    <lineage>
        <taxon>Eukaryota</taxon>
        <taxon>Fungi</taxon>
        <taxon>Dikarya</taxon>
        <taxon>Basidiomycota</taxon>
        <taxon>Agaricomycotina</taxon>
        <taxon>Agaricomycetes</taxon>
        <taxon>Agaricomycetidae</taxon>
        <taxon>Agaricales</taxon>
        <taxon>Pleurotineae</taxon>
        <taxon>Pleurotaceae</taxon>
        <taxon>Pleurotus</taxon>
    </lineage>
</organism>
<evidence type="ECO:0000313" key="2">
    <source>
        <dbReference type="Proteomes" id="UP000824881"/>
    </source>
</evidence>
<dbReference type="EMBL" id="WQMT02000011">
    <property type="protein sequence ID" value="KAG9217877.1"/>
    <property type="molecule type" value="Genomic_DNA"/>
</dbReference>
<evidence type="ECO:0000313" key="1">
    <source>
        <dbReference type="EMBL" id="KAG9217877.1"/>
    </source>
</evidence>
<comment type="caution">
    <text evidence="1">The sequence shown here is derived from an EMBL/GenBank/DDBJ whole genome shotgun (WGS) entry which is preliminary data.</text>
</comment>
<keyword evidence="2" id="KW-1185">Reference proteome</keyword>
<accession>A0ACB7II19</accession>
<protein>
    <submittedName>
        <fullName evidence="1">Uncharacterized protein</fullName>
    </submittedName>
</protein>
<sequence>MRLMPSIEHIGLSSSSSRSGLDMPGLLEPSVIREKSSETYYDESSLWETDHDLRHSIASSESFHLASKCECECFKSGRNVAVFIDGTANQFNEKNTNILELYAMVVRDIKFQATYYNSGIGTFAKPTWQSLKYLKQRFYHLVDTAIAWNFERIVLSAYQWLVENYQPGDCIFLFGFSRGAYQVRVIAGMIEKVGLLHKGNNDQIPFAFELYLATKKPSQTTMDEAVLNTEALCKQFKETLSQPDVKVHFIGAWDTVSSIGITRRPSFPETVNGMSHVCVFRHALALDECRVKFLPEYAGGGMGPSGKGNVKEVWFAGSHSDIGGGNTQNINMNAFGPSLRWMAHEAKEHGLKVREYRGNWSPKTSNNSLTGIWYLFELWPFRHLSYKDDTSTTMCPHFGAPRIIQPGQRIHHSVLIQLAKGYYPQAQLPGGLNWDYDLLVATANLTEDDPFASPSTIISKLKDSSLSGLDDSDISALSFLTSSDNGRSAICGVDGAAGILRNALLSSFTSTHSRKSEIISSLLDALAAVRHQTLTVREYNPSWLINKLHELEIPFTPVVIASVFGGGGLLMGPYKWHELMVKSISPFIWDSKTEQTQIELFDEANCVALSADGTHVAFGSKSVSVWDMTAGLWIQISEGQFDEVTSVAFSRCDAGVMASGGRDGSIQLWDSFTASKKMVGHGKAVLSIDFSLDGSLVVSGSVDKSIRLWDARTGTLLRLFLGHTEDVNSVAFSANSARIVSASEDHTTCIWDTETGQLLSTLEGHSDEVLCAAFSPDHKLVASGSEDGTVGVWNADSGEILAFYDVGTWVHSICFSADSKRIISGSFDGQVHIWDGDLL</sequence>